<dbReference type="Proteomes" id="UP000324897">
    <property type="component" value="Chromosome 7"/>
</dbReference>
<dbReference type="Gene3D" id="2.40.160.200">
    <property type="entry name" value="LURP1-related"/>
    <property type="match status" value="1"/>
</dbReference>
<dbReference type="PANTHER" id="PTHR31087">
    <property type="match status" value="1"/>
</dbReference>
<dbReference type="Pfam" id="PF04525">
    <property type="entry name" value="LOR"/>
    <property type="match status" value="1"/>
</dbReference>
<comment type="similarity">
    <text evidence="1">Belongs to the LOR family.</text>
</comment>
<dbReference type="EMBL" id="RWGY01000029">
    <property type="protein sequence ID" value="TVU18850.1"/>
    <property type="molecule type" value="Genomic_DNA"/>
</dbReference>
<name>A0A5J9U6V4_9POAL</name>
<protein>
    <recommendedName>
        <fullName evidence="4">Protein LURP-one-related 7</fullName>
    </recommendedName>
</protein>
<sequence>MEQAGAEAPPQPPVPVASPVVPVDFTVVKKGPEMVLHDATGRLAFRVAAASGGVGRALLDGDGGVLVTVRSSGEGEWRAFSGTSWEPRDIIFTAKVISASSSRKEVHVFIPPRSTFEDPKPSYRLIGSTFRRACTIINGNSIVAQTNLLYKLKKVIYSRRKFRVTIYPGNDHTMVMAMVMTFFVEK</sequence>
<dbReference type="SUPFAM" id="SSF54518">
    <property type="entry name" value="Tubby C-terminal domain-like"/>
    <property type="match status" value="1"/>
</dbReference>
<accession>A0A5J9U6V4</accession>
<organism evidence="2 3">
    <name type="scientific">Eragrostis curvula</name>
    <name type="common">weeping love grass</name>
    <dbReference type="NCBI Taxonomy" id="38414"/>
    <lineage>
        <taxon>Eukaryota</taxon>
        <taxon>Viridiplantae</taxon>
        <taxon>Streptophyta</taxon>
        <taxon>Embryophyta</taxon>
        <taxon>Tracheophyta</taxon>
        <taxon>Spermatophyta</taxon>
        <taxon>Magnoliopsida</taxon>
        <taxon>Liliopsida</taxon>
        <taxon>Poales</taxon>
        <taxon>Poaceae</taxon>
        <taxon>PACMAD clade</taxon>
        <taxon>Chloridoideae</taxon>
        <taxon>Eragrostideae</taxon>
        <taxon>Eragrostidinae</taxon>
        <taxon>Eragrostis</taxon>
    </lineage>
</organism>
<evidence type="ECO:0008006" key="4">
    <source>
        <dbReference type="Google" id="ProtNLM"/>
    </source>
</evidence>
<dbReference type="PANTHER" id="PTHR31087:SF85">
    <property type="entry name" value="PROTEIN LURP-ONE-RELATED 7"/>
    <property type="match status" value="1"/>
</dbReference>
<proteinExistence type="inferred from homology"/>
<reference evidence="2 3" key="1">
    <citation type="journal article" date="2019" name="Sci. Rep.">
        <title>A high-quality genome of Eragrostis curvula grass provides insights into Poaceae evolution and supports new strategies to enhance forage quality.</title>
        <authorList>
            <person name="Carballo J."/>
            <person name="Santos B.A.C.M."/>
            <person name="Zappacosta D."/>
            <person name="Garbus I."/>
            <person name="Selva J.P."/>
            <person name="Gallo C.A."/>
            <person name="Diaz A."/>
            <person name="Albertini E."/>
            <person name="Caccamo M."/>
            <person name="Echenique V."/>
        </authorList>
    </citation>
    <scope>NUCLEOTIDE SEQUENCE [LARGE SCALE GENOMIC DNA]</scope>
    <source>
        <strain evidence="3">cv. Victoria</strain>
        <tissue evidence="2">Leaf</tissue>
    </source>
</reference>
<dbReference type="InterPro" id="IPR038595">
    <property type="entry name" value="LOR_sf"/>
</dbReference>
<evidence type="ECO:0000256" key="1">
    <source>
        <dbReference type="ARBA" id="ARBA00005437"/>
    </source>
</evidence>
<dbReference type="InterPro" id="IPR025659">
    <property type="entry name" value="Tubby-like_C"/>
</dbReference>
<keyword evidence="3" id="KW-1185">Reference proteome</keyword>
<evidence type="ECO:0000313" key="3">
    <source>
        <dbReference type="Proteomes" id="UP000324897"/>
    </source>
</evidence>
<gene>
    <name evidence="2" type="ORF">EJB05_34965</name>
</gene>
<evidence type="ECO:0000313" key="2">
    <source>
        <dbReference type="EMBL" id="TVU18850.1"/>
    </source>
</evidence>
<dbReference type="AlphaFoldDB" id="A0A5J9U6V4"/>
<comment type="caution">
    <text evidence="2">The sequence shown here is derived from an EMBL/GenBank/DDBJ whole genome shotgun (WGS) entry which is preliminary data.</text>
</comment>
<dbReference type="OrthoDB" id="770293at2759"/>
<dbReference type="Gramene" id="TVU18850">
    <property type="protein sequence ID" value="TVU18850"/>
    <property type="gene ID" value="EJB05_34965"/>
</dbReference>
<feature type="non-terminal residue" evidence="2">
    <location>
        <position position="1"/>
    </location>
</feature>
<dbReference type="InterPro" id="IPR007612">
    <property type="entry name" value="LOR"/>
</dbReference>